<feature type="signal peptide" evidence="2">
    <location>
        <begin position="1"/>
        <end position="19"/>
    </location>
</feature>
<evidence type="ECO:0000256" key="1">
    <source>
        <dbReference type="SAM" id="MobiDB-lite"/>
    </source>
</evidence>
<accession>A0A7J7NRV2</accession>
<comment type="caution">
    <text evidence="3">The sequence shown here is derived from an EMBL/GenBank/DDBJ whole genome shotgun (WGS) entry which is preliminary data.</text>
</comment>
<dbReference type="Proteomes" id="UP000541444">
    <property type="component" value="Unassembled WGS sequence"/>
</dbReference>
<gene>
    <name evidence="3" type="ORF">GIB67_034215</name>
</gene>
<name>A0A7J7NRV2_9MAGN</name>
<reference evidence="3 4" key="1">
    <citation type="journal article" date="2020" name="IScience">
        <title>Genome Sequencing of the Endangered Kingdonia uniflora (Circaeasteraceae, Ranunculales) Reveals Potential Mechanisms of Evolutionary Specialization.</title>
        <authorList>
            <person name="Sun Y."/>
            <person name="Deng T."/>
            <person name="Zhang A."/>
            <person name="Moore M.J."/>
            <person name="Landis J.B."/>
            <person name="Lin N."/>
            <person name="Zhang H."/>
            <person name="Zhang X."/>
            <person name="Huang J."/>
            <person name="Zhang X."/>
            <person name="Sun H."/>
            <person name="Wang H."/>
        </authorList>
    </citation>
    <scope>NUCLEOTIDE SEQUENCE [LARGE SCALE GENOMIC DNA]</scope>
    <source>
        <strain evidence="3">TB1705</strain>
        <tissue evidence="3">Leaf</tissue>
    </source>
</reference>
<sequence>MYSIDWLLLLFVQYAGLRAREREFTNPIYHLLEDIKSISENDRKRLTEGVFGDIITSTQGPIIRMKLTSFKLISLNITPWKHLRVIEKSPQNNKEAFNEVDEIPKSDPSCNSSAPR</sequence>
<evidence type="ECO:0000313" key="3">
    <source>
        <dbReference type="EMBL" id="KAF6169823.1"/>
    </source>
</evidence>
<evidence type="ECO:0000313" key="4">
    <source>
        <dbReference type="Proteomes" id="UP000541444"/>
    </source>
</evidence>
<feature type="region of interest" description="Disordered" evidence="1">
    <location>
        <begin position="93"/>
        <end position="116"/>
    </location>
</feature>
<proteinExistence type="predicted"/>
<dbReference type="EMBL" id="JACGCM010000622">
    <property type="protein sequence ID" value="KAF6169823.1"/>
    <property type="molecule type" value="Genomic_DNA"/>
</dbReference>
<keyword evidence="2" id="KW-0732">Signal</keyword>
<evidence type="ECO:0000256" key="2">
    <source>
        <dbReference type="SAM" id="SignalP"/>
    </source>
</evidence>
<dbReference type="AlphaFoldDB" id="A0A7J7NRV2"/>
<feature type="chain" id="PRO_5029581489" evidence="2">
    <location>
        <begin position="20"/>
        <end position="116"/>
    </location>
</feature>
<organism evidence="3 4">
    <name type="scientific">Kingdonia uniflora</name>
    <dbReference type="NCBI Taxonomy" id="39325"/>
    <lineage>
        <taxon>Eukaryota</taxon>
        <taxon>Viridiplantae</taxon>
        <taxon>Streptophyta</taxon>
        <taxon>Embryophyta</taxon>
        <taxon>Tracheophyta</taxon>
        <taxon>Spermatophyta</taxon>
        <taxon>Magnoliopsida</taxon>
        <taxon>Ranunculales</taxon>
        <taxon>Circaeasteraceae</taxon>
        <taxon>Kingdonia</taxon>
    </lineage>
</organism>
<protein>
    <submittedName>
        <fullName evidence="3">Uncharacterized protein</fullName>
    </submittedName>
</protein>
<keyword evidence="4" id="KW-1185">Reference proteome</keyword>